<dbReference type="AlphaFoldDB" id="X1AQQ2"/>
<protein>
    <recommendedName>
        <fullName evidence="2">DZANK-type domain-containing protein</fullName>
    </recommendedName>
</protein>
<reference evidence="1" key="1">
    <citation type="journal article" date="2014" name="Front. Microbiol.">
        <title>High frequency of phylogenetically diverse reductive dehalogenase-homologous genes in deep subseafloor sedimentary metagenomes.</title>
        <authorList>
            <person name="Kawai M."/>
            <person name="Futagami T."/>
            <person name="Toyoda A."/>
            <person name="Takaki Y."/>
            <person name="Nishi S."/>
            <person name="Hori S."/>
            <person name="Arai W."/>
            <person name="Tsubouchi T."/>
            <person name="Morono Y."/>
            <person name="Uchiyama I."/>
            <person name="Ito T."/>
            <person name="Fujiyama A."/>
            <person name="Inagaki F."/>
            <person name="Takami H."/>
        </authorList>
    </citation>
    <scope>NUCLEOTIDE SEQUENCE</scope>
    <source>
        <strain evidence="1">Expedition CK06-06</strain>
    </source>
</reference>
<comment type="caution">
    <text evidence="1">The sequence shown here is derived from an EMBL/GenBank/DDBJ whole genome shotgun (WGS) entry which is preliminary data.</text>
</comment>
<dbReference type="EMBL" id="BART01012763">
    <property type="protein sequence ID" value="GAG85055.1"/>
    <property type="molecule type" value="Genomic_DNA"/>
</dbReference>
<proteinExistence type="predicted"/>
<feature type="non-terminal residue" evidence="1">
    <location>
        <position position="1"/>
    </location>
</feature>
<name>X1AQQ2_9ZZZZ</name>
<gene>
    <name evidence="1" type="ORF">S01H4_26460</name>
</gene>
<sequence length="165" mass="18745">EMLVEKMIIKYALEMGIPKPSLMDIALQSKKLLKAEGGKNTLYNIINDSERYEDLNLVSISESKETELFQSLKLLRGFCPKCGKTVLKNDLSNICARCGRKFENKELLKIKEASDIEVVSDLSVAYRIASLEEEKEIECPNPNCNYQIKLNWDVCPNCLTPIIKP</sequence>
<evidence type="ECO:0008006" key="2">
    <source>
        <dbReference type="Google" id="ProtNLM"/>
    </source>
</evidence>
<evidence type="ECO:0000313" key="1">
    <source>
        <dbReference type="EMBL" id="GAG85055.1"/>
    </source>
</evidence>
<accession>X1AQQ2</accession>
<organism evidence="1">
    <name type="scientific">marine sediment metagenome</name>
    <dbReference type="NCBI Taxonomy" id="412755"/>
    <lineage>
        <taxon>unclassified sequences</taxon>
        <taxon>metagenomes</taxon>
        <taxon>ecological metagenomes</taxon>
    </lineage>
</organism>